<evidence type="ECO:0000256" key="3">
    <source>
        <dbReference type="ARBA" id="ARBA00023163"/>
    </source>
</evidence>
<evidence type="ECO:0000259" key="4">
    <source>
        <dbReference type="PROSITE" id="PS01124"/>
    </source>
</evidence>
<dbReference type="PROSITE" id="PS01124">
    <property type="entry name" value="HTH_ARAC_FAMILY_2"/>
    <property type="match status" value="1"/>
</dbReference>
<proteinExistence type="predicted"/>
<accession>A0ABS1XQ52</accession>
<evidence type="ECO:0000313" key="5">
    <source>
        <dbReference type="EMBL" id="MBM0231390.1"/>
    </source>
</evidence>
<name>A0ABS1XQ52_9ACTN</name>
<evidence type="ECO:0000256" key="2">
    <source>
        <dbReference type="ARBA" id="ARBA00023125"/>
    </source>
</evidence>
<evidence type="ECO:0000313" key="6">
    <source>
        <dbReference type="Proteomes" id="UP000601027"/>
    </source>
</evidence>
<dbReference type="InterPro" id="IPR050204">
    <property type="entry name" value="AraC_XylS_family_regulators"/>
</dbReference>
<gene>
    <name evidence="5" type="ORF">JNW91_05630</name>
</gene>
<organism evidence="5 6">
    <name type="scientific">Micromonospora parastrephiae</name>
    <dbReference type="NCBI Taxonomy" id="2806101"/>
    <lineage>
        <taxon>Bacteria</taxon>
        <taxon>Bacillati</taxon>
        <taxon>Actinomycetota</taxon>
        <taxon>Actinomycetes</taxon>
        <taxon>Micromonosporales</taxon>
        <taxon>Micromonosporaceae</taxon>
        <taxon>Micromonospora</taxon>
    </lineage>
</organism>
<comment type="caution">
    <text evidence="5">The sequence shown here is derived from an EMBL/GenBank/DDBJ whole genome shotgun (WGS) entry which is preliminary data.</text>
</comment>
<protein>
    <submittedName>
        <fullName evidence="5">Helix-turn-helix transcriptional regulator</fullName>
    </submittedName>
</protein>
<dbReference type="PANTHER" id="PTHR46796">
    <property type="entry name" value="HTH-TYPE TRANSCRIPTIONAL ACTIVATOR RHAS-RELATED"/>
    <property type="match status" value="1"/>
</dbReference>
<keyword evidence="1" id="KW-0805">Transcription regulation</keyword>
<dbReference type="PANTHER" id="PTHR46796:SF2">
    <property type="entry name" value="TRANSCRIPTIONAL REGULATORY PROTEIN"/>
    <property type="match status" value="1"/>
</dbReference>
<evidence type="ECO:0000256" key="1">
    <source>
        <dbReference type="ARBA" id="ARBA00023015"/>
    </source>
</evidence>
<dbReference type="RefSeq" id="WP_203173864.1">
    <property type="nucleotide sequence ID" value="NZ_JAEVHM010000015.1"/>
</dbReference>
<dbReference type="Proteomes" id="UP000601027">
    <property type="component" value="Unassembled WGS sequence"/>
</dbReference>
<keyword evidence="3" id="KW-0804">Transcription</keyword>
<dbReference type="Gene3D" id="1.10.10.60">
    <property type="entry name" value="Homeodomain-like"/>
    <property type="match status" value="2"/>
</dbReference>
<dbReference type="EMBL" id="JAEVHM010000015">
    <property type="protein sequence ID" value="MBM0231390.1"/>
    <property type="molecule type" value="Genomic_DNA"/>
</dbReference>
<keyword evidence="2" id="KW-0238">DNA-binding</keyword>
<dbReference type="InterPro" id="IPR018060">
    <property type="entry name" value="HTH_AraC"/>
</dbReference>
<sequence length="247" mass="27092">MSSEEYIREAVATLWDRYRDPLSLDELAHVARMSKFHFIRVFRQTTGVSPGRFLAAVRLHKSKYLLRTTRLSAAEVSLAVGYHSVGTFTRRFTEAVGVSPIQYRRMAHGKQPMVPVTATGSGRRDAGAVRGVVHRAETPDTRFFVGVFPGRILQSSPVAGAVVHDSEPFYFPAVPAGSWYLLAVALGPDHRDGGSPPGGCVGPLRVRQFDQLAVDITIRRPDWRCPPIVAVLPSTHLRGTLGHAVVS</sequence>
<reference evidence="5 6" key="1">
    <citation type="submission" date="2021-01" db="EMBL/GenBank/DDBJ databases">
        <title>Draft genome sequence of Micromonospora sp. strain STR1_7.</title>
        <authorList>
            <person name="Karlyshev A."/>
            <person name="Jawad R."/>
        </authorList>
    </citation>
    <scope>NUCLEOTIDE SEQUENCE [LARGE SCALE GENOMIC DNA]</scope>
    <source>
        <strain evidence="5 6">STR1-7</strain>
    </source>
</reference>
<dbReference type="SMART" id="SM00342">
    <property type="entry name" value="HTH_ARAC"/>
    <property type="match status" value="1"/>
</dbReference>
<dbReference type="InterPro" id="IPR009057">
    <property type="entry name" value="Homeodomain-like_sf"/>
</dbReference>
<feature type="domain" description="HTH araC/xylS-type" evidence="4">
    <location>
        <begin position="8"/>
        <end position="106"/>
    </location>
</feature>
<dbReference type="SUPFAM" id="SSF46689">
    <property type="entry name" value="Homeodomain-like"/>
    <property type="match status" value="2"/>
</dbReference>
<dbReference type="Pfam" id="PF12833">
    <property type="entry name" value="HTH_18"/>
    <property type="match status" value="1"/>
</dbReference>
<keyword evidence="6" id="KW-1185">Reference proteome</keyword>